<comment type="subcellular location">
    <subcellularLocation>
        <location evidence="1">Nucleus</location>
        <location evidence="1">Nucleolus</location>
    </subcellularLocation>
</comment>
<gene>
    <name evidence="4" type="ORF">BESB_072520</name>
</gene>
<evidence type="ECO:0000256" key="1">
    <source>
        <dbReference type="RuleBase" id="RU367065"/>
    </source>
</evidence>
<feature type="region of interest" description="Disordered" evidence="2">
    <location>
        <begin position="3294"/>
        <end position="3351"/>
    </location>
</feature>
<dbReference type="GO" id="GO:0000462">
    <property type="term" value="P:maturation of SSU-rRNA from tricistronic rRNA transcript (SSU-rRNA, 5.8S rRNA, LSU-rRNA)"/>
    <property type="evidence" value="ECO:0007669"/>
    <property type="project" value="TreeGrafter"/>
</dbReference>
<feature type="compositionally biased region" description="Low complexity" evidence="2">
    <location>
        <begin position="1752"/>
        <end position="1766"/>
    </location>
</feature>
<evidence type="ECO:0000313" key="5">
    <source>
        <dbReference type="Proteomes" id="UP000224006"/>
    </source>
</evidence>
<feature type="compositionally biased region" description="Low complexity" evidence="2">
    <location>
        <begin position="3456"/>
        <end position="3471"/>
    </location>
</feature>
<comment type="caution">
    <text evidence="4">The sequence shown here is derived from an EMBL/GenBank/DDBJ whole genome shotgun (WGS) entry which is preliminary data.</text>
</comment>
<keyword evidence="1" id="KW-0539">Nucleus</keyword>
<proteinExistence type="inferred from homology"/>
<feature type="region of interest" description="Disordered" evidence="2">
    <location>
        <begin position="1499"/>
        <end position="1526"/>
    </location>
</feature>
<feature type="compositionally biased region" description="Basic and acidic residues" evidence="2">
    <location>
        <begin position="2677"/>
        <end position="2696"/>
    </location>
</feature>
<dbReference type="GO" id="GO:0032040">
    <property type="term" value="C:small-subunit processome"/>
    <property type="evidence" value="ECO:0007669"/>
    <property type="project" value="TreeGrafter"/>
</dbReference>
<evidence type="ECO:0000259" key="3">
    <source>
        <dbReference type="Pfam" id="PF12397"/>
    </source>
</evidence>
<keyword evidence="1" id="KW-0690">Ribosome biogenesis</keyword>
<feature type="region of interest" description="Disordered" evidence="2">
    <location>
        <begin position="650"/>
        <end position="676"/>
    </location>
</feature>
<protein>
    <recommendedName>
        <fullName evidence="1">HEAT repeat-containing protein 1</fullName>
    </recommendedName>
</protein>
<dbReference type="KEGG" id="bbes:BESB_072520"/>
<comment type="function">
    <text evidence="1">Involved in nucleolar processing of pre-18S ribosomal RNA.</text>
</comment>
<keyword evidence="1" id="KW-0687">Ribonucleoprotein</keyword>
<feature type="region of interest" description="Disordered" evidence="2">
    <location>
        <begin position="1748"/>
        <end position="1781"/>
    </location>
</feature>
<dbReference type="RefSeq" id="XP_029218109.1">
    <property type="nucleotide sequence ID" value="XM_029365625.1"/>
</dbReference>
<feature type="region of interest" description="Disordered" evidence="2">
    <location>
        <begin position="1707"/>
        <end position="1727"/>
    </location>
</feature>
<dbReference type="OrthoDB" id="432468at2759"/>
<dbReference type="GO" id="GO:0030515">
    <property type="term" value="F:snoRNA binding"/>
    <property type="evidence" value="ECO:0007669"/>
    <property type="project" value="TreeGrafter"/>
</dbReference>
<dbReference type="GO" id="GO:0030686">
    <property type="term" value="C:90S preribosome"/>
    <property type="evidence" value="ECO:0007669"/>
    <property type="project" value="TreeGrafter"/>
</dbReference>
<dbReference type="PANTHER" id="PTHR13457">
    <property type="entry name" value="BAP28"/>
    <property type="match status" value="1"/>
</dbReference>
<dbReference type="GO" id="GO:0045943">
    <property type="term" value="P:positive regulation of transcription by RNA polymerase I"/>
    <property type="evidence" value="ECO:0007669"/>
    <property type="project" value="TreeGrafter"/>
</dbReference>
<feature type="region of interest" description="Disordered" evidence="2">
    <location>
        <begin position="3158"/>
        <end position="3192"/>
    </location>
</feature>
<sequence length="3768" mass="400924">MVSELQRQLALHRQTRGVGSSSGSCSSARRIHSAPSLLFDPRKAASVELSTLRDVALTSLQSLIRRDPLVEVLEPLFTSTAGKQEAPSGAAVSRDFLTAEQARRVDRRVALCCDLLGPFFLLQDAQYLLEYLLRQYAVHKHNQDALLALALPYHSSPVFIRLARLLSIPPQSPWTFLERMRTSGALLQRKDLVKIVLSSPFLLQFVVSTVSRVSSPLSAARLKEAGLSLPSHLRRNSAHANAGADEASFSLLPAQNTPLLSFFTLLVSEALVTAPSLAAVRSLTPCLLPFLLSTLRPAAAVRTPELHAASMTVFTQLASRAPLEPRIVSAALQQLAQTLVFSSKDDSLQRLPAAKENELFSLLVVLAESQSLALQGTLPEAVTRRLSKWPRLADALQEVLFVQRLDCAPFLRAFFKSLLSFFVSSAGDESFCAFSALQERLLAAAKAVCAACVASGARQAPLLSHSSLSPSSGASRRSQEVSSSLIVIALTLFDSFARTSQQAQRAAAETSASASAFARVRREHPLLFAALCRLLLEVDAVSPLSIPKALAFFSRATEAERKGKRGGVSSGGCADLVLLLSHVFDSVPSPAGPVYAIPGAGAEETRKTLSRMRGEGLSLCSALMADEAELRREGVRGALACVRRQEAESGDRRGRECHTRSDEEAGETDEAGSQARAADRGALLGELLLDRLEDEDSTLVVEVAEGMATLCSVLPPFICLHRATSLVLANLDALLPSPLAAVSLHPAAAQATQVFLSAVLAMPRLREVMPALLRACAASLRHSAATEKEDGAEAEAARRRERFAEEVVVRRLLPVALALAWGARAQEADAETAETDDNEANEAADNGEVSAPQARRKALCELQEAAIDVLNAVGRRSPLEGGSLESEGSKQFETLTRCMTLSRLASSASLRSLAQLALCPLPLPPPPVSASAATPGGVLSAAAVESFLEREARAVKERRHGPRLANVTGLYTAAGLLEIAGAALMPSSTASPASSLPAWTAHAMHLCEELQRRLSACADDATEGALASKGGSERPKASAAAFPRAARAAVKTVAAGVASLLLARGPNREGDGSGGVGRGALKPAVLSSFFTGEGHDEAGRGEGEEGDACEGRLQRSLRRRLLLLAFSDVALFAPVVQAFLESFRGRSLLFVALLSQLLAQVSLPTRQRKAYATRGITQAGAEAGLQRTEEEQILVEGDDEQRIDETEAPSADEDGDCAALWLSFSFLSGSAYSGEDAPRLSATLRQQIEVNLLDMSRALLAQAARRQVSKKSLKAAGSESAASGKKPDGERGAEDRTAAACVGILTLPLWLAVHHKAQRREVREAVVLLLKELAALLKLDKDWQSSDPRAGVTAACLQAWWTRLAPLGLLRGRPADLKAGKGEKIHDELTQNADKFVQAALTSASTSCVEFLSQFLSRAASSALAPAAFGAAVAASSDAVASFFSFALAFLLPEGSAQEYFSSLLLEAPAGLLLTALLPALGREVEMFVVRVSAHAKPQEEAQGQGKRRSSAHSSPLASPSSFSRPSPSAASLSPVCEASVSASHGFGGVSPLIVFALQLLTQLGANQASSPLYALLSAVDSDGRRRSLWSLAPDCSESLVCSVLLPFIRLLCSPAVAAPLRAFYQRPAEEAPSARVSERATLSLPLSWLAEVADAAGELVDGVMASGILQVISDELRLELLLALLRLSSASPQLATRLRLQASKMDAREPEAKASDASVGAPRPQSETMLPVRTLLSLVEAVGVTEQDESAGAQGAQDGRRQGAAVSQKRGQADEATRPVTSRDAVIADFVDAQLQGYSAFVQETARLSGRHAQRDKKVRRAAGDDRNQRLEEADILLLGPCALGKLQAVLQIHLACETRRPAGAAGDTDEAMRRTLESLLSVFVTATSTTGALRILRAKQEKAKKSKALKHPGDDDEVASISARSRAAAKLSPMSSLWSFHEASFRGLAATCGLLAQSLAPKRSFEHLLVADGATRNGRLSEASRRLDVGDESSPSSLLSPVLLASVLQGSSAAADTLSSLLSQKGEPAPGDRLSTLHTTLRDLLKALGELLALAGVRTPRVLSTPHFLSALRGALPSLFAMLDVLRAHSALDASCDSAAGRHEGYKVESGATVRREVLRFVRTVMEPLCIDVFVDDVRGKDSEGATGAGRSPVRESRAAVAELAVALGAALGNDALVGGCLTILVHWEAAFLKRRGKAAQEHAGSGSEEASNSEEASDDEESDAEAAQSAEEAEEEGDDEVLLLDKKERKEREKRMRAGWKTRRALLERLKEILKAHADAQAASFYGHRLLTLAQLGTGALVLQCEARERLLSCGDEVFSRQREDDAATSAGRVVPLSLPSCVQGNVATLRQSLLQGQGLEAAPSAGSGDSCFAARGQDAARLAEVYCRAASTATLLLYEQLKSDGLPDLQRVGALAARGFALDSTGEEEEMQAILELIQALLSIKIVSERRRLAGSSSDGLHAGGKKRRGTDGSADRAYNSEVQRRVFNEETLLKQRAELLLESVIRALSPLVGCMRVALGCMGVRHTFFLSGDSVDELRSRFEAARGQAKTAKGASTAAPFGASFAQDVSDSEPDEDQEADAEQIQSIHLLVSDPAEPLGSSPARLSGAACLLATGKAACAAAAEAVAEGDRFVKSALAAKTTTNSDYVFFALLFRSLASQLETHLGAAAGADDRRQGEKKPKKGGDKCRGAEDRAWKTLFSSSSWTEASLTPPYALLLAVLAKRLLRPCAVSSSSAASSPASASIMNAGIAAWQFATNLARLAGGHLPEAFRDGCIPSVLGTWKRAAHAIPALSSLSAAPSASASTASQANLRSIISLSTAASRCLLALSLTSHGREGEKHVGGVGTHAARSLHAAALFLPDFNALFARISLLLRALMPPMLTAEDGVEPRLQLQDVFHRLLLIRDPRVGELAVCLVAALLGLLQRVGAEFFLPHVGSLVETTLLNPLLLSSLSHQQALPHAGREDAGAQARLRARLVAPQKLPLALLSQLGLSCLDSSDDGDAADEARVVVEFVRKRMEPMTSLDASLQLYMVDASVELPRVRRQASRVLEQIARRSAFALSSSLFGRKRDVAAAAWFLGAGGDRKASSRGDLTASEGDLWREQHPVVSILFAALQAEIGTSMRIQGAISLLLPSLHNLFFKKQKALAAGSENAERQHKGVDKKRKKAVDAEATGAKGGGSGAPQVSLFSTRGLEDLQASRTVELLGTIIGSQSQARADAKRPVLTKLMLHLVHLCLSRAEASGEAAPERLRASECFAEQIYGGQVQNVHRQLLWGSTGGDREAVLEDTHDEEEDEEDAPEQSQPCPSSAKAAGMKPTKRPRGESEAAASADSAGGPPEEENGNAIASPISLLQEFERSVRLLPPAAFAPACLHRMESALYCAFRSWSQKLNMQQLQSFLLALLRSLRGPKRALMQPSTEAAEGDSDASEETESSDEDSSAAAKRRQQKAAAAKKQASSGGVAKAHASSETLASSASIREICGTRLLVLFYTAAIRDFGSVGGVEALLEDLLADFQSALAACRDQALELVESTDKSGEKKKRDARPRVLESDATWFWFELGMPILLALSASLRSWNKELSGALPPSLFERLLTCALDAVDVLGVLPRLSLPGYAGRDRDSASGDVELLSDVELRKLNSERKRKRAQAQRLSKLWFCTLRSFVTGLFEHTFGDKTRVEELNLSLLEKVQSCGKGNIRFAAARMYLHLWKRLGLAMVDTLGDSLQTLVELLESADEEIEMATRELVRTIEGLTGESLAEKLKA</sequence>
<comment type="similarity">
    <text evidence="1">Belongs to the HEATR1/UTP10 family.</text>
</comment>
<feature type="region of interest" description="Disordered" evidence="2">
    <location>
        <begin position="2675"/>
        <end position="2696"/>
    </location>
</feature>
<feature type="region of interest" description="Disordered" evidence="2">
    <location>
        <begin position="1271"/>
        <end position="1293"/>
    </location>
</feature>
<feature type="compositionally biased region" description="Low complexity" evidence="2">
    <location>
        <begin position="1274"/>
        <end position="1284"/>
    </location>
</feature>
<feature type="compositionally biased region" description="Acidic residues" evidence="2">
    <location>
        <begin position="3296"/>
        <end position="3307"/>
    </location>
</feature>
<dbReference type="PANTHER" id="PTHR13457:SF1">
    <property type="entry name" value="HEAT REPEAT-CONTAINING PROTEIN 1"/>
    <property type="match status" value="1"/>
</dbReference>
<dbReference type="Proteomes" id="UP000224006">
    <property type="component" value="Unassembled WGS sequence"/>
</dbReference>
<feature type="compositionally biased region" description="Acidic residues" evidence="2">
    <location>
        <begin position="2234"/>
        <end position="2245"/>
    </location>
</feature>
<reference evidence="4 5" key="1">
    <citation type="submission" date="2017-09" db="EMBL/GenBank/DDBJ databases">
        <title>Genome sequencing of Besnoitia besnoiti strain Bb-Ger1.</title>
        <authorList>
            <person name="Schares G."/>
            <person name="Venepally P."/>
            <person name="Lorenzi H.A."/>
        </authorList>
    </citation>
    <scope>NUCLEOTIDE SEQUENCE [LARGE SCALE GENOMIC DNA]</scope>
    <source>
        <strain evidence="4 5">Bb-Ger1</strain>
    </source>
</reference>
<evidence type="ECO:0000256" key="2">
    <source>
        <dbReference type="SAM" id="MobiDB-lite"/>
    </source>
</evidence>
<dbReference type="VEuPathDB" id="ToxoDB:BESB_072520"/>
<feature type="compositionally biased region" description="Acidic residues" evidence="2">
    <location>
        <begin position="828"/>
        <end position="842"/>
    </location>
</feature>
<feature type="compositionally biased region" description="Low complexity" evidence="2">
    <location>
        <begin position="3333"/>
        <end position="3344"/>
    </location>
</feature>
<feature type="compositionally biased region" description="Basic and acidic residues" evidence="2">
    <location>
        <begin position="650"/>
        <end position="663"/>
    </location>
</feature>
<dbReference type="InterPro" id="IPR022125">
    <property type="entry name" value="U3snoRNP10_N"/>
</dbReference>
<dbReference type="GO" id="GO:0034455">
    <property type="term" value="C:t-UTP complex"/>
    <property type="evidence" value="ECO:0007669"/>
    <property type="project" value="TreeGrafter"/>
</dbReference>
<dbReference type="EMBL" id="NWUJ01000007">
    <property type="protein sequence ID" value="PFH34100.1"/>
    <property type="molecule type" value="Genomic_DNA"/>
</dbReference>
<feature type="compositionally biased region" description="Low complexity" evidence="2">
    <location>
        <begin position="2204"/>
        <end position="2213"/>
    </location>
</feature>
<accession>A0A2A9MFE6</accession>
<feature type="region of interest" description="Disordered" evidence="2">
    <location>
        <begin position="828"/>
        <end position="852"/>
    </location>
</feature>
<dbReference type="GeneID" id="40312178"/>
<feature type="region of interest" description="Disordered" evidence="2">
    <location>
        <begin position="3421"/>
        <end position="3471"/>
    </location>
</feature>
<evidence type="ECO:0000313" key="4">
    <source>
        <dbReference type="EMBL" id="PFH34100.1"/>
    </source>
</evidence>
<dbReference type="Pfam" id="PF12397">
    <property type="entry name" value="U3snoRNP10"/>
    <property type="match status" value="1"/>
</dbReference>
<name>A0A2A9MFE6_BESBE</name>
<feature type="domain" description="U3 small nucleolar RNA-associated protein 10 N-terminal" evidence="3">
    <location>
        <begin position="286"/>
        <end position="418"/>
    </location>
</feature>
<keyword evidence="1" id="KW-0698">rRNA processing</keyword>
<dbReference type="InterPro" id="IPR040191">
    <property type="entry name" value="UTP10"/>
</dbReference>
<feature type="compositionally biased region" description="Acidic residues" evidence="2">
    <location>
        <begin position="3429"/>
        <end position="3446"/>
    </location>
</feature>
<keyword evidence="5" id="KW-1185">Reference proteome</keyword>
<dbReference type="STRING" id="94643.A0A2A9MFE6"/>
<feature type="compositionally biased region" description="Acidic residues" evidence="2">
    <location>
        <begin position="2214"/>
        <end position="2227"/>
    </location>
</feature>
<feature type="region of interest" description="Disordered" evidence="2">
    <location>
        <begin position="2460"/>
        <end position="2480"/>
    </location>
</feature>
<feature type="compositionally biased region" description="Low complexity" evidence="2">
    <location>
        <begin position="1512"/>
        <end position="1526"/>
    </location>
</feature>
<organism evidence="4 5">
    <name type="scientific">Besnoitia besnoiti</name>
    <name type="common">Apicomplexan protozoan</name>
    <dbReference type="NCBI Taxonomy" id="94643"/>
    <lineage>
        <taxon>Eukaryota</taxon>
        <taxon>Sar</taxon>
        <taxon>Alveolata</taxon>
        <taxon>Apicomplexa</taxon>
        <taxon>Conoidasida</taxon>
        <taxon>Coccidia</taxon>
        <taxon>Eucoccidiorida</taxon>
        <taxon>Eimeriorina</taxon>
        <taxon>Sarcocystidae</taxon>
        <taxon>Besnoitia</taxon>
    </lineage>
</organism>
<feature type="region of interest" description="Disordered" evidence="2">
    <location>
        <begin position="2203"/>
        <end position="2250"/>
    </location>
</feature>